<reference evidence="4 5" key="1">
    <citation type="submission" date="2014-10" db="EMBL/GenBank/DDBJ databases">
        <title>Genome sequence of Ponticoccus sp. strain UMTAT08 isolated from clonal culture of toxic dinoflagellate Alexandrium tamiyavanichii.</title>
        <authorList>
            <person name="Gan H.Y."/>
            <person name="Muhd D.-D."/>
            <person name="Mohd Noor M.E."/>
            <person name="Yeong Y.S."/>
            <person name="Usup G."/>
        </authorList>
    </citation>
    <scope>NUCLEOTIDE SEQUENCE [LARGE SCALE GENOMIC DNA]</scope>
    <source>
        <strain evidence="4 5">UMTAT08</strain>
    </source>
</reference>
<dbReference type="Proteomes" id="UP000030960">
    <property type="component" value="Unassembled WGS sequence"/>
</dbReference>
<accession>A0A0B3S6J3</accession>
<dbReference type="InterPro" id="IPR045337">
    <property type="entry name" value="MmgE_PrpD_C"/>
</dbReference>
<dbReference type="PANTHER" id="PTHR16943:SF8">
    <property type="entry name" value="2-METHYLCITRATE DEHYDRATASE"/>
    <property type="match status" value="1"/>
</dbReference>
<organism evidence="4 5">
    <name type="scientific">Mameliella alba</name>
    <dbReference type="NCBI Taxonomy" id="561184"/>
    <lineage>
        <taxon>Bacteria</taxon>
        <taxon>Pseudomonadati</taxon>
        <taxon>Pseudomonadota</taxon>
        <taxon>Alphaproteobacteria</taxon>
        <taxon>Rhodobacterales</taxon>
        <taxon>Roseobacteraceae</taxon>
        <taxon>Mameliella</taxon>
    </lineage>
</organism>
<dbReference type="InterPro" id="IPR045336">
    <property type="entry name" value="MmgE_PrpD_N"/>
</dbReference>
<feature type="domain" description="MmgE/PrpD N-terminal" evidence="2">
    <location>
        <begin position="6"/>
        <end position="225"/>
    </location>
</feature>
<dbReference type="InterPro" id="IPR005656">
    <property type="entry name" value="MmgE_PrpD"/>
</dbReference>
<dbReference type="Pfam" id="PF19305">
    <property type="entry name" value="MmgE_PrpD_C"/>
    <property type="match status" value="1"/>
</dbReference>
<dbReference type="InterPro" id="IPR042183">
    <property type="entry name" value="MmgE/PrpD_sf_1"/>
</dbReference>
<protein>
    <submittedName>
        <fullName evidence="4">MmgE/PrpD family protein</fullName>
    </submittedName>
</protein>
<dbReference type="EMBL" id="JSUQ01000012">
    <property type="protein sequence ID" value="KHQ52301.1"/>
    <property type="molecule type" value="Genomic_DNA"/>
</dbReference>
<gene>
    <name evidence="4" type="ORF">OA50_03319</name>
</gene>
<dbReference type="Pfam" id="PF03972">
    <property type="entry name" value="MmgE_PrpD_N"/>
    <property type="match status" value="1"/>
</dbReference>
<dbReference type="SUPFAM" id="SSF103378">
    <property type="entry name" value="2-methylcitrate dehydratase PrpD"/>
    <property type="match status" value="1"/>
</dbReference>
<dbReference type="Gene3D" id="3.30.1330.120">
    <property type="entry name" value="2-methylcitrate dehydratase PrpD"/>
    <property type="match status" value="1"/>
</dbReference>
<keyword evidence="5" id="KW-1185">Reference proteome</keyword>
<comment type="similarity">
    <text evidence="1">Belongs to the PrpD family.</text>
</comment>
<feature type="domain" description="MmgE/PrpD C-terminal" evidence="3">
    <location>
        <begin position="250"/>
        <end position="416"/>
    </location>
</feature>
<name>A0A0B3S6J3_9RHOB</name>
<dbReference type="GO" id="GO:0016829">
    <property type="term" value="F:lyase activity"/>
    <property type="evidence" value="ECO:0007669"/>
    <property type="project" value="InterPro"/>
</dbReference>
<dbReference type="PANTHER" id="PTHR16943">
    <property type="entry name" value="2-METHYLCITRATE DEHYDRATASE-RELATED"/>
    <property type="match status" value="1"/>
</dbReference>
<evidence type="ECO:0000259" key="3">
    <source>
        <dbReference type="Pfam" id="PF19305"/>
    </source>
</evidence>
<evidence type="ECO:0000313" key="4">
    <source>
        <dbReference type="EMBL" id="KHQ52301.1"/>
    </source>
</evidence>
<dbReference type="InterPro" id="IPR042188">
    <property type="entry name" value="MmgE/PrpD_sf_2"/>
</dbReference>
<dbReference type="PATRIC" id="fig|1515334.3.peg.3338"/>
<dbReference type="AlphaFoldDB" id="A0A0B3S6J3"/>
<dbReference type="Gene3D" id="1.10.4100.10">
    <property type="entry name" value="2-methylcitrate dehydratase PrpD"/>
    <property type="match status" value="1"/>
</dbReference>
<proteinExistence type="inferred from homology"/>
<sequence length="434" mass="46676">MSDALTFIHTLRWDDLPRRVQAQAKRCLRDLIGVAAGGLGTDLSRIIRDHAAEDLPGTAPMLFDNRAAAPAAAAMAAGMTIDSLDGHDGYNPSKGHIGCPLLPALLVFGHQAQVSGQAFLTALVMGYEFGARAAEAQHATCPDYHTSGSWGAATAAAGGARLLGLSAEQTRQALGIAEYHGPRSQMMRCIDWPTMVKDGSGWGAMCGVSAVQLARRGFTGAPAITVEQAPQVWTGLGEDWRILRQYFKPYPVCRWAQAPVEGVLALRRAHGLTSGDVDRIEVESFHESIRLATARPRTTEEAQYSTSFPCAVALVRGALGPEDLDGDSLRDPEILRLSEGLIMSEDAHANAVFPGTRLARVRLHLRDGRVVQGDWVQPRWDAEAPPTEEELAGKYRALADPILGPERARAIDKAIGQLETGPLTALTDLLYRAP</sequence>
<dbReference type="STRING" id="561184.SAMN05216376_102286"/>
<evidence type="ECO:0000256" key="1">
    <source>
        <dbReference type="ARBA" id="ARBA00006174"/>
    </source>
</evidence>
<evidence type="ECO:0000313" key="5">
    <source>
        <dbReference type="Proteomes" id="UP000030960"/>
    </source>
</evidence>
<dbReference type="InterPro" id="IPR036148">
    <property type="entry name" value="MmgE/PrpD_sf"/>
</dbReference>
<comment type="caution">
    <text evidence="4">The sequence shown here is derived from an EMBL/GenBank/DDBJ whole genome shotgun (WGS) entry which is preliminary data.</text>
</comment>
<dbReference type="OrthoDB" id="9795089at2"/>
<dbReference type="RefSeq" id="WP_043143558.1">
    <property type="nucleotide sequence ID" value="NZ_JSUQ01000012.1"/>
</dbReference>
<evidence type="ECO:0000259" key="2">
    <source>
        <dbReference type="Pfam" id="PF03972"/>
    </source>
</evidence>